<dbReference type="Proteomes" id="UP000323876">
    <property type="component" value="Unassembled WGS sequence"/>
</dbReference>
<keyword evidence="2" id="KW-1185">Reference proteome</keyword>
<sequence>MMDGLCTCRLDAAALRGFLMDCFEVPASEIFVGHRDQVDELLRDVQRAGPFAVFCTYADVGGDFCSSFSIGAGERVAELAGIDGEGLAGALAGFSGGGVLCGFGTEPEPWLWTLVGPEGNRELVHLDEDNEGFTCSCQYLHRVVI</sequence>
<dbReference type="OrthoDB" id="4550091at2"/>
<organism evidence="1 2">
    <name type="scientific">Nocardia colli</name>
    <dbReference type="NCBI Taxonomy" id="2545717"/>
    <lineage>
        <taxon>Bacteria</taxon>
        <taxon>Bacillati</taxon>
        <taxon>Actinomycetota</taxon>
        <taxon>Actinomycetes</taxon>
        <taxon>Mycobacteriales</taxon>
        <taxon>Nocardiaceae</taxon>
        <taxon>Nocardia</taxon>
    </lineage>
</organism>
<evidence type="ECO:0000313" key="1">
    <source>
        <dbReference type="EMBL" id="KAA8884348.1"/>
    </source>
</evidence>
<evidence type="ECO:0000313" key="2">
    <source>
        <dbReference type="Proteomes" id="UP000323876"/>
    </source>
</evidence>
<dbReference type="RefSeq" id="WP_150406327.1">
    <property type="nucleotide sequence ID" value="NZ_VXLC01000021.1"/>
</dbReference>
<name>A0A5N0E4I6_9NOCA</name>
<accession>A0A5N0E4I6</accession>
<comment type="caution">
    <text evidence="1">The sequence shown here is derived from an EMBL/GenBank/DDBJ whole genome shotgun (WGS) entry which is preliminary data.</text>
</comment>
<dbReference type="AlphaFoldDB" id="A0A5N0E4I6"/>
<protein>
    <submittedName>
        <fullName evidence="1">Uncharacterized protein</fullName>
    </submittedName>
</protein>
<gene>
    <name evidence="1" type="ORF">F3087_34620</name>
</gene>
<dbReference type="EMBL" id="VXLC01000021">
    <property type="protein sequence ID" value="KAA8884348.1"/>
    <property type="molecule type" value="Genomic_DNA"/>
</dbReference>
<reference evidence="1 2" key="1">
    <citation type="submission" date="2019-09" db="EMBL/GenBank/DDBJ databases">
        <authorList>
            <person name="Wang X."/>
        </authorList>
    </citation>
    <scope>NUCLEOTIDE SEQUENCE [LARGE SCALE GENOMIC DNA]</scope>
    <source>
        <strain evidence="1 2">CICC 11023</strain>
    </source>
</reference>
<proteinExistence type="predicted"/>